<accession>A0AC61PID0</accession>
<reference evidence="1" key="1">
    <citation type="submission" date="2017-04" db="EMBL/GenBank/DDBJ databases">
        <authorList>
            <person name="Varghese N."/>
            <person name="Submissions S."/>
        </authorList>
    </citation>
    <scope>NUCLEOTIDE SEQUENCE</scope>
    <source>
        <strain evidence="1">WTE2008</strain>
    </source>
</reference>
<dbReference type="Proteomes" id="UP000192328">
    <property type="component" value="Unassembled WGS sequence"/>
</dbReference>
<proteinExistence type="predicted"/>
<keyword evidence="2" id="KW-1185">Reference proteome</keyword>
<evidence type="ECO:0000313" key="1">
    <source>
        <dbReference type="EMBL" id="SMC38636.1"/>
    </source>
</evidence>
<evidence type="ECO:0000313" key="2">
    <source>
        <dbReference type="Proteomes" id="UP000192328"/>
    </source>
</evidence>
<protein>
    <submittedName>
        <fullName evidence="1">tRNA-2-methylthio-N6-dimethylallyladenosine synthase</fullName>
    </submittedName>
</protein>
<name>A0AC61PID0_9FIRM</name>
<dbReference type="EMBL" id="FWXZ01000001">
    <property type="protein sequence ID" value="SMC38636.1"/>
    <property type="molecule type" value="Genomic_DNA"/>
</dbReference>
<comment type="caution">
    <text evidence="1">The sequence shown here is derived from an EMBL/GenBank/DDBJ whole genome shotgun (WGS) entry which is preliminary data.</text>
</comment>
<sequence>MRTAEILVSQEETERQERFTEMIRTLPHRPHYYHVVTYGCQMNAHDSEKIAGMLDRMGMEPSTVREEADFVIFNTCCVRENAERRALGNVTWLKEVRKSKPDMIIAVCGCMIQEPGMAETILKQYKFVNLAFGTSNLHKLPELLYETLDSGMQHVCVEDKDVIAEGLPVRRLRQDAAYLTIMYGCDNFCSFCIVPYVRGRERSRDMKAILYEAEGLAKSGVKEIMLLGQNVNSYGKGLPDHPTFASLLRELDGIGIPRIRFMTSHPKDLSDELIEVMSSSRHILPQFHLPVQSGNDEILKKMNRHYTREQYLDRVRKLREAIPGIGLSTDIIVSFPGETDEQFEDTMSLVKEVRYDSAFTFIYSPRTGTKAARMEGLIPDEVSTDRIQRLIALQESLQQETLKRFIGQEEEILVEGLSRRSKLAVSGKGRHGISVTVDGNEADIGRILPCRITGLKNNTLMGERI</sequence>
<organism evidence="1 2">
    <name type="scientific">Aristaeella lactis</name>
    <dbReference type="NCBI Taxonomy" id="3046383"/>
    <lineage>
        <taxon>Bacteria</taxon>
        <taxon>Bacillati</taxon>
        <taxon>Bacillota</taxon>
        <taxon>Clostridia</taxon>
        <taxon>Eubacteriales</taxon>
        <taxon>Aristaeellaceae</taxon>
        <taxon>Aristaeella</taxon>
    </lineage>
</organism>
<gene>
    <name evidence="1" type="ORF">SAMN06297397_0497</name>
</gene>